<gene>
    <name evidence="1" type="ORF">AZF04_09685</name>
</gene>
<accession>A0A161P9F4</accession>
<dbReference type="OrthoDB" id="9906484at2"/>
<name>A0A161P9F4_9BACI</name>
<proteinExistence type="predicted"/>
<dbReference type="EMBL" id="LTAO01000034">
    <property type="protein sequence ID" value="KYG28164.1"/>
    <property type="molecule type" value="Genomic_DNA"/>
</dbReference>
<evidence type="ECO:0000313" key="1">
    <source>
        <dbReference type="EMBL" id="KYG28164.1"/>
    </source>
</evidence>
<organism evidence="1 2">
    <name type="scientific">Alkalihalobacillus trypoxylicola</name>
    <dbReference type="NCBI Taxonomy" id="519424"/>
    <lineage>
        <taxon>Bacteria</taxon>
        <taxon>Bacillati</taxon>
        <taxon>Bacillota</taxon>
        <taxon>Bacilli</taxon>
        <taxon>Bacillales</taxon>
        <taxon>Bacillaceae</taxon>
        <taxon>Alkalihalobacillus</taxon>
    </lineage>
</organism>
<protein>
    <submittedName>
        <fullName evidence="1">Uncharacterized protein</fullName>
    </submittedName>
</protein>
<comment type="caution">
    <text evidence="1">The sequence shown here is derived from an EMBL/GenBank/DDBJ whole genome shotgun (WGS) entry which is preliminary data.</text>
</comment>
<dbReference type="STRING" id="519424.AZF04_09685"/>
<dbReference type="AlphaFoldDB" id="A0A161P9F4"/>
<reference evidence="1" key="1">
    <citation type="submission" date="2016-02" db="EMBL/GenBank/DDBJ databases">
        <title>Genome sequence of Bacillus trypoxylicola KCTC 13244(T).</title>
        <authorList>
            <person name="Jeong H."/>
            <person name="Park S.-H."/>
            <person name="Choi S.-K."/>
        </authorList>
    </citation>
    <scope>NUCLEOTIDE SEQUENCE [LARGE SCALE GENOMIC DNA]</scope>
    <source>
        <strain evidence="1">KCTC 13244</strain>
    </source>
</reference>
<evidence type="ECO:0000313" key="2">
    <source>
        <dbReference type="Proteomes" id="UP000075806"/>
    </source>
</evidence>
<dbReference type="Proteomes" id="UP000075806">
    <property type="component" value="Unassembled WGS sequence"/>
</dbReference>
<dbReference type="RefSeq" id="WP_061949588.1">
    <property type="nucleotide sequence ID" value="NZ_LTAO01000034.1"/>
</dbReference>
<keyword evidence="2" id="KW-1185">Reference proteome</keyword>
<sequence length="114" mass="13416">MYTDEREFWEKIKRIAESLDYITTFKGNAEAEIVEVNNNSIDIRLKKDNNLLEINRNVFLKALSIVNEKGRVRQADIKEPTVERYVLGFMLLLPKFDKLKEIQGSDTISYLIYK</sequence>